<dbReference type="InterPro" id="IPR028431">
    <property type="entry name" value="NADP_DH_HndA-like"/>
</dbReference>
<dbReference type="InterPro" id="IPR042128">
    <property type="entry name" value="NuoE_dom"/>
</dbReference>
<dbReference type="Proteomes" id="UP000008544">
    <property type="component" value="Chromosome"/>
</dbReference>
<keyword evidence="3" id="KW-0411">Iron-sulfur</keyword>
<dbReference type="GO" id="GO:0051536">
    <property type="term" value="F:iron-sulfur cluster binding"/>
    <property type="evidence" value="ECO:0007669"/>
    <property type="project" value="UniProtKB-KW"/>
</dbReference>
<dbReference type="PANTHER" id="PTHR43342:SF1">
    <property type="entry name" value="BIFURCATING [FEFE] HYDROGENASE GAMMA SUBUNIT"/>
    <property type="match status" value="1"/>
</dbReference>
<evidence type="ECO:0000256" key="1">
    <source>
        <dbReference type="ARBA" id="ARBA00022723"/>
    </source>
</evidence>
<reference evidence="4 5" key="2">
    <citation type="journal article" date="2008" name="Science">
        <title>Environmental genomics reveals a single-species ecosystem deep within Earth.</title>
        <authorList>
            <person name="Chivian D."/>
            <person name="Brodie E.L."/>
            <person name="Alm E.J."/>
            <person name="Culley D.E."/>
            <person name="Dehal P.S."/>
            <person name="Desantis T.Z."/>
            <person name="Gihring T.M."/>
            <person name="Lapidus A."/>
            <person name="Lin L.H."/>
            <person name="Lowry S.R."/>
            <person name="Moser D.P."/>
            <person name="Richardson P.M."/>
            <person name="Southam G."/>
            <person name="Wanger G."/>
            <person name="Pratt L.M."/>
            <person name="Andersen G.L."/>
            <person name="Hazen T.C."/>
            <person name="Brockman F.J."/>
            <person name="Arkin A.P."/>
            <person name="Onstott T.C."/>
        </authorList>
    </citation>
    <scope>NUCLEOTIDE SEQUENCE [LARGE SCALE GENOMIC DNA]</scope>
    <source>
        <strain evidence="4 5">MP104C</strain>
    </source>
</reference>
<dbReference type="NCBIfam" id="NF005722">
    <property type="entry name" value="PRK07539.1-2"/>
    <property type="match status" value="1"/>
</dbReference>
<reference evidence="5" key="1">
    <citation type="submission" date="2007-10" db="EMBL/GenBank/DDBJ databases">
        <title>Complete sequence of chromosome of Desulforudis audaxviator MP104C.</title>
        <authorList>
            <person name="Copeland A."/>
            <person name="Lucas S."/>
            <person name="Lapidus A."/>
            <person name="Barry K."/>
            <person name="Glavina del Rio T."/>
            <person name="Dalin E."/>
            <person name="Tice H."/>
            <person name="Bruce D."/>
            <person name="Pitluck S."/>
            <person name="Lowry S.R."/>
            <person name="Larimer F."/>
            <person name="Land M.L."/>
            <person name="Hauser L."/>
            <person name="Kyrpides N."/>
            <person name="Ivanova N.N."/>
            <person name="Richardson P."/>
        </authorList>
    </citation>
    <scope>NUCLEOTIDE SEQUENCE [LARGE SCALE GENOMIC DNA]</scope>
    <source>
        <strain evidence="5">MP104C</strain>
    </source>
</reference>
<dbReference type="AlphaFoldDB" id="B1I1F1"/>
<evidence type="ECO:0000256" key="3">
    <source>
        <dbReference type="ARBA" id="ARBA00023014"/>
    </source>
</evidence>
<sequence>MRLLLIIQGDYGRRYVEAMTQYAPFGWEVNHYVFPEKLSIGIDDSLEDFLPPSLPGGDLLLMLQEDPVVAEMAPYLAEMAGVKAVLAPIENKAYLPSGLAKQIKKKLAERDIAMVHPLVFCALAEEDSANPYIQAFARHFGRPKVEIALDKDKIAEVKVLRDAPCGNTRYVAKNLVGVHVKDAVEQAGLLHHAYPCVATMTHDQEIGDTLMHQAGLMTKTAVEEALKEDIEAGLKSAFSFYKGHRSELVPILQDAQEVFGYLPETAMLEIARFLRLPESHVYGVATFYDQFHFIRRGRNQIKVCCGTACHVKGADRVLEEFERQLGVGHGETTPDYEYSLERVACVGACALAPVVVMGKEVYGQMTPGRARSVLGKE</sequence>
<dbReference type="eggNOG" id="COG1810">
    <property type="taxonomic scope" value="Bacteria"/>
</dbReference>
<dbReference type="Pfam" id="PF01257">
    <property type="entry name" value="2Fe-2S_thioredx"/>
    <property type="match status" value="1"/>
</dbReference>
<dbReference type="eggNOG" id="COG1905">
    <property type="taxonomic scope" value="Bacteria"/>
</dbReference>
<dbReference type="InterPro" id="IPR036249">
    <property type="entry name" value="Thioredoxin-like_sf"/>
</dbReference>
<proteinExistence type="predicted"/>
<evidence type="ECO:0000313" key="4">
    <source>
        <dbReference type="EMBL" id="ACA58676.1"/>
    </source>
</evidence>
<dbReference type="GO" id="GO:0046872">
    <property type="term" value="F:metal ion binding"/>
    <property type="evidence" value="ECO:0007669"/>
    <property type="project" value="UniProtKB-KW"/>
</dbReference>
<dbReference type="RefSeq" id="WP_012301270.1">
    <property type="nucleotide sequence ID" value="NC_010424.1"/>
</dbReference>
<name>B1I1F1_DESAP</name>
<dbReference type="CDD" id="cd03064">
    <property type="entry name" value="TRX_Fd_NuoE"/>
    <property type="match status" value="1"/>
</dbReference>
<evidence type="ECO:0008006" key="6">
    <source>
        <dbReference type="Google" id="ProtNLM"/>
    </source>
</evidence>
<dbReference type="EMBL" id="CP000860">
    <property type="protein sequence ID" value="ACA58676.1"/>
    <property type="molecule type" value="Genomic_DNA"/>
</dbReference>
<dbReference type="Gene3D" id="3.40.30.10">
    <property type="entry name" value="Glutaredoxin"/>
    <property type="match status" value="1"/>
</dbReference>
<gene>
    <name evidence="4" type="ordered locus">Daud_0108</name>
</gene>
<evidence type="ECO:0000313" key="5">
    <source>
        <dbReference type="Proteomes" id="UP000008544"/>
    </source>
</evidence>
<keyword evidence="5" id="KW-1185">Reference proteome</keyword>
<protein>
    <recommendedName>
        <fullName evidence="6">NADH dehydrogenase (Ubiquinone), 24 kDa subunit</fullName>
    </recommendedName>
</protein>
<dbReference type="KEGG" id="dau:Daud_0108"/>
<dbReference type="Gene3D" id="1.10.10.1590">
    <property type="entry name" value="NADH-quinone oxidoreductase subunit E"/>
    <property type="match status" value="1"/>
</dbReference>
<dbReference type="Pfam" id="PF02593">
    <property type="entry name" value="DUF166"/>
    <property type="match status" value="1"/>
</dbReference>
<dbReference type="InterPro" id="IPR041921">
    <property type="entry name" value="NuoE_N"/>
</dbReference>
<keyword evidence="2" id="KW-0408">Iron</keyword>
<dbReference type="InterPro" id="IPR003745">
    <property type="entry name" value="DUF166"/>
</dbReference>
<dbReference type="HOGENOM" id="CLU_733046_0_0_9"/>
<evidence type="ECO:0000256" key="2">
    <source>
        <dbReference type="ARBA" id="ARBA00023004"/>
    </source>
</evidence>
<dbReference type="PANTHER" id="PTHR43342">
    <property type="entry name" value="NADH-QUINONE OXIDOREDUCTASE, E SUBUNIT"/>
    <property type="match status" value="1"/>
</dbReference>
<dbReference type="STRING" id="477974.Daud_0108"/>
<accession>B1I1F1</accession>
<dbReference type="OrthoDB" id="9807941at2"/>
<keyword evidence="1" id="KW-0479">Metal-binding</keyword>
<organism evidence="4 5">
    <name type="scientific">Desulforudis audaxviator (strain MP104C)</name>
    <dbReference type="NCBI Taxonomy" id="477974"/>
    <lineage>
        <taxon>Bacteria</taxon>
        <taxon>Bacillati</taxon>
        <taxon>Bacillota</taxon>
        <taxon>Clostridia</taxon>
        <taxon>Thermoanaerobacterales</taxon>
        <taxon>Candidatus Desulforudaceae</taxon>
        <taxon>Candidatus Desulforudis</taxon>
    </lineage>
</organism>
<dbReference type="SUPFAM" id="SSF52833">
    <property type="entry name" value="Thioredoxin-like"/>
    <property type="match status" value="1"/>
</dbReference>